<dbReference type="EMBL" id="JAWJUL010000293">
    <property type="protein sequence ID" value="MDV3443849.1"/>
    <property type="molecule type" value="Genomic_DNA"/>
</dbReference>
<evidence type="ECO:0000313" key="1">
    <source>
        <dbReference type="EMBL" id="MDV3443849.1"/>
    </source>
</evidence>
<dbReference type="InterPro" id="IPR031325">
    <property type="entry name" value="RHS_repeat"/>
</dbReference>
<dbReference type="PANTHER" id="PTHR32305:SF15">
    <property type="entry name" value="PROTEIN RHSA-RELATED"/>
    <property type="match status" value="1"/>
</dbReference>
<protein>
    <submittedName>
        <fullName evidence="1">RHS repeat protein</fullName>
    </submittedName>
</protein>
<dbReference type="NCBIfam" id="TIGR01643">
    <property type="entry name" value="YD_repeat_2x"/>
    <property type="match status" value="3"/>
</dbReference>
<dbReference type="InterPro" id="IPR006530">
    <property type="entry name" value="YD"/>
</dbReference>
<dbReference type="Gene3D" id="2.180.10.10">
    <property type="entry name" value="RHS repeat-associated core"/>
    <property type="match status" value="2"/>
</dbReference>
<organism evidence="1 2">
    <name type="scientific">Metapseudomonas otitidis</name>
    <dbReference type="NCBI Taxonomy" id="319939"/>
    <lineage>
        <taxon>Bacteria</taxon>
        <taxon>Pseudomonadati</taxon>
        <taxon>Pseudomonadota</taxon>
        <taxon>Gammaproteobacteria</taxon>
        <taxon>Pseudomonadales</taxon>
        <taxon>Pseudomonadaceae</taxon>
        <taxon>Metapseudomonas</taxon>
    </lineage>
</organism>
<dbReference type="Pfam" id="PF05593">
    <property type="entry name" value="RHS_repeat"/>
    <property type="match status" value="3"/>
</dbReference>
<reference evidence="1 2" key="1">
    <citation type="submission" date="2023-10" db="EMBL/GenBank/DDBJ databases">
        <title>Pseudomonas otitidis isolated from a paediatric patient with cystic fibrosis in Chile.</title>
        <authorList>
            <person name="Amsteins-Romero L."/>
            <person name="Opazo-Capurro A."/>
            <person name="Matus-Kohler M."/>
            <person name="Gonzalez-Rocha G."/>
        </authorList>
    </citation>
    <scope>NUCLEOTIDE SEQUENCE [LARGE SCALE GENOMIC DNA]</scope>
    <source>
        <strain evidence="1 2">P-714</strain>
    </source>
</reference>
<dbReference type="PANTHER" id="PTHR32305">
    <property type="match status" value="1"/>
</dbReference>
<proteinExistence type="predicted"/>
<name>A0ABU3Y121_9GAMM</name>
<accession>A0ABU3Y121</accession>
<evidence type="ECO:0000313" key="2">
    <source>
        <dbReference type="Proteomes" id="UP001273935"/>
    </source>
</evidence>
<feature type="non-terminal residue" evidence="1">
    <location>
        <position position="1"/>
    </location>
</feature>
<sequence>TRAYDALDRLVSSTDALNGVTTQAYDAQDNLTQVVDPRGVTTRYEYDGLGNLTRLISPDTGTTTFQHDAAGNVIQKTDARGVVTTYRYDALNRLIARQYPATPALNVQYHYDMTANGNKGVGRLTAVQDASGVLGYQYDERGNLIQQLRSVPVLGSDQYDTLGYAYDAANNLVRIDYPAGFSIHYSRNAA</sequence>
<comment type="caution">
    <text evidence="1">The sequence shown here is derived from an EMBL/GenBank/DDBJ whole genome shotgun (WGS) entry which is preliminary data.</text>
</comment>
<feature type="non-terminal residue" evidence="1">
    <location>
        <position position="190"/>
    </location>
</feature>
<keyword evidence="2" id="KW-1185">Reference proteome</keyword>
<dbReference type="InterPro" id="IPR050708">
    <property type="entry name" value="T6SS_VgrG/RHS"/>
</dbReference>
<gene>
    <name evidence="1" type="ORF">R0G64_31015</name>
</gene>
<dbReference type="Proteomes" id="UP001273935">
    <property type="component" value="Unassembled WGS sequence"/>
</dbReference>